<dbReference type="AlphaFoldDB" id="A0A1M2V6M2"/>
<gene>
    <name evidence="1" type="ORF">TRAPUB_6196</name>
</gene>
<name>A0A1M2V6M2_TRAPU</name>
<protein>
    <submittedName>
        <fullName evidence="1">Uncharacterized protein</fullName>
    </submittedName>
</protein>
<sequence length="105" mass="10868">MFSFDSRANSPSRSSCSHDVSCSDIVHIGCSSGPIDSAKRLAVLANTIEPPPAELSSAPGTVCHVPGASLLETCPVCCASSARRFAGKRETKIEVGDIAFEGDSL</sequence>
<comment type="caution">
    <text evidence="1">The sequence shown here is derived from an EMBL/GenBank/DDBJ whole genome shotgun (WGS) entry which is preliminary data.</text>
</comment>
<organism evidence="1 2">
    <name type="scientific">Trametes pubescens</name>
    <name type="common">White-rot fungus</name>
    <dbReference type="NCBI Taxonomy" id="154538"/>
    <lineage>
        <taxon>Eukaryota</taxon>
        <taxon>Fungi</taxon>
        <taxon>Dikarya</taxon>
        <taxon>Basidiomycota</taxon>
        <taxon>Agaricomycotina</taxon>
        <taxon>Agaricomycetes</taxon>
        <taxon>Polyporales</taxon>
        <taxon>Polyporaceae</taxon>
        <taxon>Trametes</taxon>
    </lineage>
</organism>
<evidence type="ECO:0000313" key="1">
    <source>
        <dbReference type="EMBL" id="OJT03232.1"/>
    </source>
</evidence>
<dbReference type="Proteomes" id="UP000184267">
    <property type="component" value="Unassembled WGS sequence"/>
</dbReference>
<evidence type="ECO:0000313" key="2">
    <source>
        <dbReference type="Proteomes" id="UP000184267"/>
    </source>
</evidence>
<proteinExistence type="predicted"/>
<reference evidence="1 2" key="1">
    <citation type="submission" date="2016-10" db="EMBL/GenBank/DDBJ databases">
        <title>Genome sequence of the basidiomycete white-rot fungus Trametes pubescens.</title>
        <authorList>
            <person name="Makela M.R."/>
            <person name="Granchi Z."/>
            <person name="Peng M."/>
            <person name="De Vries R.P."/>
            <person name="Grigoriev I."/>
            <person name="Riley R."/>
            <person name="Hilden K."/>
        </authorList>
    </citation>
    <scope>NUCLEOTIDE SEQUENCE [LARGE SCALE GENOMIC DNA]</scope>
    <source>
        <strain evidence="1 2">FBCC735</strain>
    </source>
</reference>
<keyword evidence="2" id="KW-1185">Reference proteome</keyword>
<accession>A0A1M2V6M2</accession>
<dbReference type="EMBL" id="MNAD01001624">
    <property type="protein sequence ID" value="OJT03232.1"/>
    <property type="molecule type" value="Genomic_DNA"/>
</dbReference>